<dbReference type="InterPro" id="IPR022105">
    <property type="entry name" value="DUF3645"/>
</dbReference>
<proteinExistence type="predicted"/>
<evidence type="ECO:0000259" key="9">
    <source>
        <dbReference type="Pfam" id="PF12359"/>
    </source>
</evidence>
<comment type="catalytic activity">
    <reaction evidence="1">
        <text>Thiol-dependent hydrolysis of ester, thioester, amide, peptide and isopeptide bonds formed by the C-terminal Gly of ubiquitin (a 76-residue protein attached to proteins as an intracellular targeting signal).</text>
        <dbReference type="EC" id="3.4.19.12"/>
    </reaction>
</comment>
<evidence type="ECO:0000256" key="5">
    <source>
        <dbReference type="ARBA" id="ARBA00022801"/>
    </source>
</evidence>
<gene>
    <name evidence="11" type="ORF">B0T11DRAFT_289604</name>
</gene>
<evidence type="ECO:0000259" key="10">
    <source>
        <dbReference type="Pfam" id="PF20255"/>
    </source>
</evidence>
<dbReference type="EC" id="3.4.19.12" evidence="2"/>
<accession>A0A8K0WYN9</accession>
<protein>
    <recommendedName>
        <fullName evidence="2">ubiquitinyl hydrolase 1</fullName>
        <ecNumber evidence="2">3.4.19.12</ecNumber>
    </recommendedName>
</protein>
<feature type="domain" description="DUF6606" evidence="10">
    <location>
        <begin position="20"/>
        <end position="294"/>
    </location>
</feature>
<dbReference type="GO" id="GO:0006508">
    <property type="term" value="P:proteolysis"/>
    <property type="evidence" value="ECO:0007669"/>
    <property type="project" value="UniProtKB-KW"/>
</dbReference>
<dbReference type="InterPro" id="IPR046541">
    <property type="entry name" value="DUF6606"/>
</dbReference>
<dbReference type="InterPro" id="IPR051346">
    <property type="entry name" value="OTU_Deubiquitinase"/>
</dbReference>
<reference evidence="11" key="1">
    <citation type="journal article" date="2021" name="Nat. Commun.">
        <title>Genetic determinants of endophytism in the Arabidopsis root mycobiome.</title>
        <authorList>
            <person name="Mesny F."/>
            <person name="Miyauchi S."/>
            <person name="Thiergart T."/>
            <person name="Pickel B."/>
            <person name="Atanasova L."/>
            <person name="Karlsson M."/>
            <person name="Huettel B."/>
            <person name="Barry K.W."/>
            <person name="Haridas S."/>
            <person name="Chen C."/>
            <person name="Bauer D."/>
            <person name="Andreopoulos W."/>
            <person name="Pangilinan J."/>
            <person name="LaButti K."/>
            <person name="Riley R."/>
            <person name="Lipzen A."/>
            <person name="Clum A."/>
            <person name="Drula E."/>
            <person name="Henrissat B."/>
            <person name="Kohler A."/>
            <person name="Grigoriev I.V."/>
            <person name="Martin F.M."/>
            <person name="Hacquard S."/>
        </authorList>
    </citation>
    <scope>NUCLEOTIDE SEQUENCE</scope>
    <source>
        <strain evidence="11">MPI-CAGE-AT-0016</strain>
    </source>
</reference>
<feature type="region of interest" description="Disordered" evidence="7">
    <location>
        <begin position="2874"/>
        <end position="2905"/>
    </location>
</feature>
<evidence type="ECO:0000256" key="2">
    <source>
        <dbReference type="ARBA" id="ARBA00012759"/>
    </source>
</evidence>
<evidence type="ECO:0000256" key="6">
    <source>
        <dbReference type="ARBA" id="ARBA00022807"/>
    </source>
</evidence>
<dbReference type="InterPro" id="IPR022099">
    <property type="entry name" value="DUF3638"/>
</dbReference>
<feature type="domain" description="DUF3645" evidence="9">
    <location>
        <begin position="2405"/>
        <end position="2437"/>
    </location>
</feature>
<sequence length="3152" mass="355249">MPEPSPGQAAMPAQGELMDLIEHIFLPPDAGKRDDNAYDTSEFRAEMVASLHRSLGAFEMLVTGPAAAATSRCKRMISRLQNAKPGAGQLHTQAIQDLLSDLPHNDTIALELCEQNAALLITKTGENFVVEPFELLAPNATVMRCQVSLVRQFPASAIIIPGHIGTDACFLATFADLLAQLDRYSLPEFAAKASKSGEEHIEERDTTDPALVTEMLRSWLHGYGSQSASNMRIQKRSREHVRYEGGNRVAWHRSSLWLFLRVAMRIILDRADQVAAPTISTYKSFMIFFMSSILNRAVSAGLSSEHLHGISAKISRRVHKLALQDEPAWLAAVNKSVAAATKCLQKRWKQEQTRDSRVLDLSSLKTTNFETSTHFDMAELKDHATWLKTREAKPIACSDIAQRQDFPRHPSNTIPGVQIFKNIWHLIEFEAWVAEHLGTWTELQCQEHIRLSLVGLATQVSLLIETYHSAASQIYSKNPENLSRAYLVVLELWVTCDKLVATHFPIIKQYHPGIVSDNFGKLLLPKSKEMERLRTIELYLHRRITQAQYPESPCSKVLDSSQSFACRVFDASPPMQDLLQHAQKIQEDSRRQKQEEFVRLSTKYDILITEASRLSHVEMEYKREGYWQRQCRANCSKCSKSYTAMEMRIEIWEDILPSGINFCKGMIAELNMDSAVQAWRNATLLLTLEIFVQTIPEPTAPQVYWLSEISRLPPGTGTSQCRFQLASTTKPFVKAHYRTMKVSDATYDNVCKPHGSRYLYLDRRLGISIEAGIARPVIPLPCSLAALSSLPSRGGVCLPDFIRGTSHTSNEVLASQHACPEDMSLEEFRAFGLLRSDLRLQWPNILTELTSPCLSQRSPETCLLLTQAAFEAGPCFPIATSSNESRTTRLRVTHSILHDERFAASVVDGLQQTLKAASETWESSNTCFMILCLAQRVLTTSSTDRIHRACLEVLSEMRSTAFRWASMLFEQADESESESERRNLASLALFFALICHNTFDVGLDNLATIFRDCDTAKLLIITSVFAEQYKDLSASTENILMKILRQRQQRLAHALEGFLTQEILDRQNDCLDAATTYFWPAFVPGQSWVSAFPKSGSRHVLQTMSAAGSGREAVAVSFNLLTGLILVNGLPISVLPDQYQSHNTFKILFQEYIPRVVTSNVPGMHFSGSKTHHSWDIHLALYGTSLTIRTLRDNQRYEFIPATMLGSEVPSEFKHNFHHWLDLDRNTIEFRTLSSRWEPAAANWTLDLQTGRLVKGGQFLLSATSQTAKTISTSLQALESPTYMSFVLCGGTVKAHLPRLQLSFSLQASSDRLLSDNYTGFVLDSNQSIGTLFGLANRLVLCSEGSELRLRERIVLIPRGNVHFSTTASGMAVGISSQDLTTISNKIVPLKQGSIKYSTFAIDKHLRKLRDSGLLGDRLLLAYLHAVTSSCLPDTLTERTGTEEALRLLNSAAVKSHPVIDGESKQLLHQLAELSPERSYYPEHMKSMETISWDRRLPILSQHDYFGRYVASIEDHADINGMLGFHSSRTRYPQKSSRALVQRALTRNSFLRTRGFGAEESQESRDEVYTGRAAASGQKCQRSAGISRIVINGETELVEKVSSFSVSEVQQVTGDVILGIVADTSRPTPSLQLHAPFDKFISGQWCRLHEHLSTRIDFPRERHALSAMLAFYAFTSKTDEDWKAVQALAAFITAPELSTRLITPGSVPEFDLSDRMSIHSDVCDIAKQQLLPLERTPDGKLERRAGETYYDFDNRQAWNYRDNSSSAIWRLAQILGSQFDQTKCRSPSLDQKANYWNYIDLWSFSREIAASFELAWRQHHFSLYMDKIARVMGRLPAASPIDLEHAAPSAILHHGAPSSHRGYIVMDDLLTHTPPSFMAPTFDSMSKLSDASAAVNFSPALTETDAMENLLEDLETHKSGKHEDSYIKELQASASAKIATQEPSESQQSILQLRPTLQVHLDETTSYLVACETAVRQALEETHAHTRTSSLGGHLPRISVLLLLQQLSKDRWPRVSPSWRQCLVQYALAMTAVQRAHRMLAASTWLDLKKEFDNPGHSNWDPMHHPETLLLEVESSLLVRSVQEDISNTMRNPPGNINSVMQLNMGEGKSSVIVPMTAVALADKTRLVRIVVAKPQSNQMRHMLISKLGDLLNRRVFYLPFSRDLQPDISLVKNIQDMLELCMSEGGMLLLQPENILSFKLMGIENTNSGHGALGQALLSTQRWLEQCARDIVDESDENFNCKFELVYTMGNQQSVDLGLQRWSIIQRILGLVWEVSLEVHRSDPDGCHIEPSESSTIPVVRIVGDAAGKRLVRKVAKRICETGLDGFPIHRQPPSLRQKLITYMIEQDVPSDIVEAVEDPSNKFFCDVTKGPLWLLRGLLAGGVILFSLREKRWKVNYGRTWTREPPTPLAVPYHAKDQPSPRSEFSHPDIIIFLTCLTYYYRGLTNDELDLSFECLDRKDQVEFDLWVKDAQGFDSNFKQLSAINLKDRKQCLEKVYPKLRYSKAAIDFYLSRIVFAKYMREFPKKLSASGWDLARSVPHPVTGFSGTCDAKYLLPLTIQHLDLPDQLHTNASVLRCLLHPENHVREMKGGPESHTFFDTLIESIAGAESDSIQVILDVGAQVLEYSNVQAAKKWLEATPDGSHEAVIFVNDSDELTVLTRNGMTESFLSSPYSHQMAKCLVFLDEAHTRGIDLKLPESYRAAVTLGPRLSKDRLVQACMRMRKLGVGQSVTFFIQPEIQQRIRQLRAYSPERRLTTPDVLIWSISETWTELRKNISLWATQGIRHQRQEPIWQHCLNQLGNEAGGRLEQQIEKYLDDEAQTLEQRYRPQQALPQDHLLEVEELNDPDFATRRAELEAIRQKCRDHGIRSFDSATLQEEQERELSPELETEKQVERPPPAKAETHALSTVVRSFVNTGRLVQASDNRDVLPAFAAFKHTTAAKLFDVGDFPCNVLVTGDFVRTVIPCVNHVSDMFQRPVRWVVRSRADAGLMVIMSSFEVNELYDVLRLSKTVITHQYSPRMNLAFPNLDHLKLYTMPETPREWIVPSHLAAQLDIFSGQSWFKSYAQYVEVCKYLGLSCRANEGEETVAADGFEGKTAENSDCEFAKSPVAFLKAIYNGVRNDSQDVSRTDMGRMLGGELLRPEDFEDR</sequence>
<dbReference type="GO" id="GO:0004843">
    <property type="term" value="F:cysteine-type deubiquitinase activity"/>
    <property type="evidence" value="ECO:0007669"/>
    <property type="project" value="UniProtKB-EC"/>
</dbReference>
<evidence type="ECO:0000256" key="4">
    <source>
        <dbReference type="ARBA" id="ARBA00022786"/>
    </source>
</evidence>
<dbReference type="Pfam" id="PF20255">
    <property type="entry name" value="DUF6606"/>
    <property type="match status" value="1"/>
</dbReference>
<dbReference type="EMBL" id="JAGPXD010000006">
    <property type="protein sequence ID" value="KAH7349637.1"/>
    <property type="molecule type" value="Genomic_DNA"/>
</dbReference>
<keyword evidence="5" id="KW-0378">Hydrolase</keyword>
<dbReference type="Pfam" id="PF12340">
    <property type="entry name" value="DUF3638"/>
    <property type="match status" value="1"/>
</dbReference>
<comment type="caution">
    <text evidence="11">The sequence shown here is derived from an EMBL/GenBank/DDBJ whole genome shotgun (WGS) entry which is preliminary data.</text>
</comment>
<keyword evidence="4" id="KW-0833">Ubl conjugation pathway</keyword>
<evidence type="ECO:0000259" key="8">
    <source>
        <dbReference type="Pfam" id="PF12340"/>
    </source>
</evidence>
<evidence type="ECO:0000256" key="3">
    <source>
        <dbReference type="ARBA" id="ARBA00022670"/>
    </source>
</evidence>
<feature type="domain" description="DUF3638" evidence="8">
    <location>
        <begin position="2057"/>
        <end position="2279"/>
    </location>
</feature>
<evidence type="ECO:0000256" key="1">
    <source>
        <dbReference type="ARBA" id="ARBA00000707"/>
    </source>
</evidence>
<name>A0A8K0WYN9_9PEZI</name>
<organism evidence="11 12">
    <name type="scientific">Plectosphaerella cucumerina</name>
    <dbReference type="NCBI Taxonomy" id="40658"/>
    <lineage>
        <taxon>Eukaryota</taxon>
        <taxon>Fungi</taxon>
        <taxon>Dikarya</taxon>
        <taxon>Ascomycota</taxon>
        <taxon>Pezizomycotina</taxon>
        <taxon>Sordariomycetes</taxon>
        <taxon>Hypocreomycetidae</taxon>
        <taxon>Glomerellales</taxon>
        <taxon>Plectosphaerellaceae</taxon>
        <taxon>Plectosphaerella</taxon>
    </lineage>
</organism>
<dbReference type="OrthoDB" id="3182339at2759"/>
<dbReference type="Proteomes" id="UP000813385">
    <property type="component" value="Unassembled WGS sequence"/>
</dbReference>
<feature type="compositionally biased region" description="Basic and acidic residues" evidence="7">
    <location>
        <begin position="2884"/>
        <end position="2897"/>
    </location>
</feature>
<evidence type="ECO:0000313" key="12">
    <source>
        <dbReference type="Proteomes" id="UP000813385"/>
    </source>
</evidence>
<evidence type="ECO:0000313" key="11">
    <source>
        <dbReference type="EMBL" id="KAH7349637.1"/>
    </source>
</evidence>
<keyword evidence="3" id="KW-0645">Protease</keyword>
<dbReference type="Pfam" id="PF12359">
    <property type="entry name" value="DUF3645"/>
    <property type="match status" value="1"/>
</dbReference>
<dbReference type="PANTHER" id="PTHR13367">
    <property type="entry name" value="UBIQUITIN THIOESTERASE"/>
    <property type="match status" value="1"/>
</dbReference>
<keyword evidence="12" id="KW-1185">Reference proteome</keyword>
<evidence type="ECO:0000256" key="7">
    <source>
        <dbReference type="SAM" id="MobiDB-lite"/>
    </source>
</evidence>
<keyword evidence="6" id="KW-0788">Thiol protease</keyword>
<dbReference type="PANTHER" id="PTHR13367:SF34">
    <property type="match status" value="1"/>
</dbReference>